<dbReference type="InterPro" id="IPR043502">
    <property type="entry name" value="DNA/RNA_pol_sf"/>
</dbReference>
<dbReference type="Gene3D" id="3.10.10.10">
    <property type="entry name" value="HIV Type 1 Reverse Transcriptase, subunit A, domain 1"/>
    <property type="match status" value="1"/>
</dbReference>
<dbReference type="PANTHER" id="PTHR24559">
    <property type="entry name" value="TRANSPOSON TY3-I GAG-POL POLYPROTEIN"/>
    <property type="match status" value="1"/>
</dbReference>
<name>A0A087TJ91_STEMI</name>
<evidence type="ECO:0000313" key="2">
    <source>
        <dbReference type="Proteomes" id="UP000054359"/>
    </source>
</evidence>
<dbReference type="Gene3D" id="3.30.70.270">
    <property type="match status" value="1"/>
</dbReference>
<accession>A0A087TJ91</accession>
<dbReference type="InterPro" id="IPR043128">
    <property type="entry name" value="Rev_trsase/Diguanyl_cyclase"/>
</dbReference>
<dbReference type="GO" id="GO:0071897">
    <property type="term" value="P:DNA biosynthetic process"/>
    <property type="evidence" value="ECO:0007669"/>
    <property type="project" value="UniProtKB-ARBA"/>
</dbReference>
<reference evidence="1 2" key="1">
    <citation type="submission" date="2013-11" db="EMBL/GenBank/DDBJ databases">
        <title>Genome sequencing of Stegodyphus mimosarum.</title>
        <authorList>
            <person name="Bechsgaard J."/>
        </authorList>
    </citation>
    <scope>NUCLEOTIDE SEQUENCE [LARGE SCALE GENOMIC DNA]</scope>
</reference>
<dbReference type="Proteomes" id="UP000054359">
    <property type="component" value="Unassembled WGS sequence"/>
</dbReference>
<dbReference type="STRING" id="407821.A0A087TJ91"/>
<dbReference type="SUPFAM" id="SSF56672">
    <property type="entry name" value="DNA/RNA polymerases"/>
    <property type="match status" value="1"/>
</dbReference>
<dbReference type="AlphaFoldDB" id="A0A087TJ91"/>
<dbReference type="PANTHER" id="PTHR24559:SF454">
    <property type="entry name" value="RIBONUCLEASE H"/>
    <property type="match status" value="1"/>
</dbReference>
<evidence type="ECO:0000313" key="1">
    <source>
        <dbReference type="EMBL" id="KFM65180.1"/>
    </source>
</evidence>
<dbReference type="InterPro" id="IPR053134">
    <property type="entry name" value="RNA-dir_DNA_polymerase"/>
</dbReference>
<organism evidence="1 2">
    <name type="scientific">Stegodyphus mimosarum</name>
    <name type="common">African social velvet spider</name>
    <dbReference type="NCBI Taxonomy" id="407821"/>
    <lineage>
        <taxon>Eukaryota</taxon>
        <taxon>Metazoa</taxon>
        <taxon>Ecdysozoa</taxon>
        <taxon>Arthropoda</taxon>
        <taxon>Chelicerata</taxon>
        <taxon>Arachnida</taxon>
        <taxon>Araneae</taxon>
        <taxon>Araneomorphae</taxon>
        <taxon>Entelegynae</taxon>
        <taxon>Eresoidea</taxon>
        <taxon>Eresidae</taxon>
        <taxon>Stegodyphus</taxon>
    </lineage>
</organism>
<feature type="non-terminal residue" evidence="1">
    <location>
        <position position="100"/>
    </location>
</feature>
<protein>
    <submittedName>
        <fullName evidence="1">Retrovirus-related Pol polyprotein from transposon 412</fullName>
    </submittedName>
</protein>
<feature type="non-terminal residue" evidence="1">
    <location>
        <position position="1"/>
    </location>
</feature>
<gene>
    <name evidence="1" type="ORF">X975_23037</name>
</gene>
<dbReference type="OrthoDB" id="6433187at2759"/>
<sequence>LNLKIIEPGESDYTSPTILIESSSKDPWPCIDYHKLKAVTQTEYYPLPNIEEHIETVAKAKYIILLDLSRGCWQIPLSEKAQRYATFIFDALKGDFGTVL</sequence>
<proteinExistence type="predicted"/>
<keyword evidence="2" id="KW-1185">Reference proteome</keyword>
<dbReference type="EMBL" id="KK115465">
    <property type="protein sequence ID" value="KFM65180.1"/>
    <property type="molecule type" value="Genomic_DNA"/>
</dbReference>